<dbReference type="GO" id="GO:0032267">
    <property type="term" value="F:tRNA(Ile)-lysidine synthase activity"/>
    <property type="evidence" value="ECO:0007669"/>
    <property type="project" value="UniProtKB-EC"/>
</dbReference>
<evidence type="ECO:0000256" key="6">
    <source>
        <dbReference type="HAMAP-Rule" id="MF_01161"/>
    </source>
</evidence>
<feature type="binding site" evidence="6">
    <location>
        <begin position="41"/>
        <end position="46"/>
    </location>
    <ligand>
        <name>ATP</name>
        <dbReference type="ChEBI" id="CHEBI:30616"/>
    </ligand>
</feature>
<evidence type="ECO:0000313" key="9">
    <source>
        <dbReference type="Proteomes" id="UP000095228"/>
    </source>
</evidence>
<dbReference type="AlphaFoldDB" id="A0A1D8AWY6"/>
<proteinExistence type="inferred from homology"/>
<name>A0A1D8AWY6_9BACT</name>
<dbReference type="GO" id="GO:0005524">
    <property type="term" value="F:ATP binding"/>
    <property type="evidence" value="ECO:0007669"/>
    <property type="project" value="UniProtKB-UniRule"/>
</dbReference>
<comment type="function">
    <text evidence="6">Ligates lysine onto the cytidine present at position 34 of the AUA codon-specific tRNA(Ile) that contains the anticodon CAU, in an ATP-dependent manner. Cytidine is converted to lysidine, thus changing the amino acid specificity of the tRNA from methionine to isoleucine.</text>
</comment>
<dbReference type="RefSeq" id="WP_069962549.1">
    <property type="nucleotide sequence ID" value="NZ_CP016094.1"/>
</dbReference>
<evidence type="ECO:0000256" key="5">
    <source>
        <dbReference type="ARBA" id="ARBA00048539"/>
    </source>
</evidence>
<evidence type="ECO:0000256" key="3">
    <source>
        <dbReference type="ARBA" id="ARBA00022741"/>
    </source>
</evidence>
<evidence type="ECO:0000256" key="2">
    <source>
        <dbReference type="ARBA" id="ARBA00022694"/>
    </source>
</evidence>
<dbReference type="SUPFAM" id="SSF82829">
    <property type="entry name" value="MesJ substrate recognition domain-like"/>
    <property type="match status" value="1"/>
</dbReference>
<dbReference type="KEGG" id="obg:Verru16b_02475"/>
<dbReference type="Proteomes" id="UP000095228">
    <property type="component" value="Chromosome"/>
</dbReference>
<keyword evidence="1 6" id="KW-0436">Ligase</keyword>
<dbReference type="Gene3D" id="3.40.50.620">
    <property type="entry name" value="HUPs"/>
    <property type="match status" value="1"/>
</dbReference>
<keyword evidence="6" id="KW-0963">Cytoplasm</keyword>
<feature type="domain" description="tRNA(Ile)-lysidine/2-thiocytidine synthase N-terminal" evidence="7">
    <location>
        <begin position="37"/>
        <end position="213"/>
    </location>
</feature>
<dbReference type="InterPro" id="IPR012795">
    <property type="entry name" value="tRNA_Ile_lys_synt_N"/>
</dbReference>
<evidence type="ECO:0000256" key="1">
    <source>
        <dbReference type="ARBA" id="ARBA00022598"/>
    </source>
</evidence>
<gene>
    <name evidence="6 8" type="primary">tilS</name>
    <name evidence="8" type="ORF">Verru16b_02475</name>
</gene>
<dbReference type="STRING" id="1838286.Verru16b_02475"/>
<dbReference type="NCBIfam" id="TIGR02432">
    <property type="entry name" value="lysidine_TilS_N"/>
    <property type="match status" value="1"/>
</dbReference>
<dbReference type="Pfam" id="PF01171">
    <property type="entry name" value="ATP_bind_3"/>
    <property type="match status" value="1"/>
</dbReference>
<evidence type="ECO:0000259" key="7">
    <source>
        <dbReference type="Pfam" id="PF01171"/>
    </source>
</evidence>
<dbReference type="CDD" id="cd01992">
    <property type="entry name" value="TilS_N"/>
    <property type="match status" value="1"/>
</dbReference>
<evidence type="ECO:0000256" key="4">
    <source>
        <dbReference type="ARBA" id="ARBA00022840"/>
    </source>
</evidence>
<dbReference type="GO" id="GO:0005737">
    <property type="term" value="C:cytoplasm"/>
    <property type="evidence" value="ECO:0007669"/>
    <property type="project" value="UniProtKB-SubCell"/>
</dbReference>
<comment type="domain">
    <text evidence="6">The N-terminal region contains the highly conserved SGGXDS motif, predicted to be a P-loop motif involved in ATP binding.</text>
</comment>
<dbReference type="HAMAP" id="MF_01161">
    <property type="entry name" value="tRNA_Ile_lys_synt"/>
    <property type="match status" value="1"/>
</dbReference>
<keyword evidence="9" id="KW-1185">Reference proteome</keyword>
<keyword evidence="3 6" id="KW-0547">Nucleotide-binding</keyword>
<dbReference type="InterPro" id="IPR012094">
    <property type="entry name" value="tRNA_Ile_lys_synt"/>
</dbReference>
<dbReference type="OrthoDB" id="9807403at2"/>
<keyword evidence="4 6" id="KW-0067">ATP-binding</keyword>
<protein>
    <recommendedName>
        <fullName evidence="6">tRNA(Ile)-lysidine synthase</fullName>
        <ecNumber evidence="6">6.3.4.19</ecNumber>
    </recommendedName>
    <alternativeName>
        <fullName evidence="6">tRNA(Ile)-2-lysyl-cytidine synthase</fullName>
    </alternativeName>
    <alternativeName>
        <fullName evidence="6">tRNA(Ile)-lysidine synthetase</fullName>
    </alternativeName>
</protein>
<comment type="subcellular location">
    <subcellularLocation>
        <location evidence="6">Cytoplasm</location>
    </subcellularLocation>
</comment>
<dbReference type="PATRIC" id="fig|1838286.3.peg.2486"/>
<dbReference type="PANTHER" id="PTHR43033:SF1">
    <property type="entry name" value="TRNA(ILE)-LYSIDINE SYNTHASE-RELATED"/>
    <property type="match status" value="1"/>
</dbReference>
<comment type="catalytic activity">
    <reaction evidence="5 6">
        <text>cytidine(34) in tRNA(Ile2) + L-lysine + ATP = lysidine(34) in tRNA(Ile2) + AMP + diphosphate + H(+)</text>
        <dbReference type="Rhea" id="RHEA:43744"/>
        <dbReference type="Rhea" id="RHEA-COMP:10625"/>
        <dbReference type="Rhea" id="RHEA-COMP:10670"/>
        <dbReference type="ChEBI" id="CHEBI:15378"/>
        <dbReference type="ChEBI" id="CHEBI:30616"/>
        <dbReference type="ChEBI" id="CHEBI:32551"/>
        <dbReference type="ChEBI" id="CHEBI:33019"/>
        <dbReference type="ChEBI" id="CHEBI:82748"/>
        <dbReference type="ChEBI" id="CHEBI:83665"/>
        <dbReference type="ChEBI" id="CHEBI:456215"/>
        <dbReference type="EC" id="6.3.4.19"/>
    </reaction>
</comment>
<sequence>MNRRQQAERVGAALPKSGLHPAVLRWVAAKKSRGPWGVALSGGADSLALLYVLRAHWPEQPLIALHFNHRLRGRASEADAKFCREVTRALGIKGMTGVWRAAPKHASEATARAARQAFFARAMQQTGARVLWLAHQQDDIAESLLMRLARGSGTGGLASPRPVQTFADGRVYLRPLLGLKKATLQAALKTVGVRWREDVTNRGSQYFRNRVRRDVIPRWQEAAGRDAVAGAARTRELLEEDDAALEAWLERLAPLRRGVLDMSALDGVPRAVTRRALHRWLLAVQPDTDLSRQGFEVLLAAVERGTATRFSLGRTGFAVIRQGKLGYRRG</sequence>
<organism evidence="8 9">
    <name type="scientific">Lacunisphaera limnophila</name>
    <dbReference type="NCBI Taxonomy" id="1838286"/>
    <lineage>
        <taxon>Bacteria</taxon>
        <taxon>Pseudomonadati</taxon>
        <taxon>Verrucomicrobiota</taxon>
        <taxon>Opitutia</taxon>
        <taxon>Opitutales</taxon>
        <taxon>Opitutaceae</taxon>
        <taxon>Lacunisphaera</taxon>
    </lineage>
</organism>
<dbReference type="InterPro" id="IPR014729">
    <property type="entry name" value="Rossmann-like_a/b/a_fold"/>
</dbReference>
<comment type="similarity">
    <text evidence="6">Belongs to the tRNA(Ile)-lysidine synthase family.</text>
</comment>
<keyword evidence="2 6" id="KW-0819">tRNA processing</keyword>
<dbReference type="EMBL" id="CP016094">
    <property type="protein sequence ID" value="AOS45394.1"/>
    <property type="molecule type" value="Genomic_DNA"/>
</dbReference>
<accession>A0A1D8AWY6</accession>
<dbReference type="SUPFAM" id="SSF52402">
    <property type="entry name" value="Adenine nucleotide alpha hydrolases-like"/>
    <property type="match status" value="1"/>
</dbReference>
<dbReference type="PANTHER" id="PTHR43033">
    <property type="entry name" value="TRNA(ILE)-LYSIDINE SYNTHASE-RELATED"/>
    <property type="match status" value="1"/>
</dbReference>
<dbReference type="GO" id="GO:0006400">
    <property type="term" value="P:tRNA modification"/>
    <property type="evidence" value="ECO:0007669"/>
    <property type="project" value="UniProtKB-UniRule"/>
</dbReference>
<evidence type="ECO:0000313" key="8">
    <source>
        <dbReference type="EMBL" id="AOS45394.1"/>
    </source>
</evidence>
<dbReference type="InterPro" id="IPR011063">
    <property type="entry name" value="TilS/TtcA_N"/>
</dbReference>
<dbReference type="EC" id="6.3.4.19" evidence="6"/>
<reference evidence="8 9" key="1">
    <citation type="submission" date="2016-06" db="EMBL/GenBank/DDBJ databases">
        <title>Three novel species with peptidoglycan cell walls form the new genus Lacunisphaera gen. nov. in the family Opitutaceae of the verrucomicrobial subdivision 4.</title>
        <authorList>
            <person name="Rast P."/>
            <person name="Gloeckner I."/>
            <person name="Jogler M."/>
            <person name="Boedeker C."/>
            <person name="Jeske O."/>
            <person name="Wiegand S."/>
            <person name="Reinhardt R."/>
            <person name="Schumann P."/>
            <person name="Rohde M."/>
            <person name="Spring S."/>
            <person name="Gloeckner F.O."/>
            <person name="Jogler C."/>
        </authorList>
    </citation>
    <scope>NUCLEOTIDE SEQUENCE [LARGE SCALE GENOMIC DNA]</scope>
    <source>
        <strain evidence="8 9">IG16b</strain>
    </source>
</reference>